<dbReference type="PRINTS" id="PR00344">
    <property type="entry name" value="BCTRLSENSOR"/>
</dbReference>
<dbReference type="InterPro" id="IPR005467">
    <property type="entry name" value="His_kinase_dom"/>
</dbReference>
<dbReference type="SMART" id="SM00260">
    <property type="entry name" value="CheW"/>
    <property type="match status" value="1"/>
</dbReference>
<dbReference type="SUPFAM" id="SSF47226">
    <property type="entry name" value="Histidine-containing phosphotransfer domain, HPT domain"/>
    <property type="match status" value="1"/>
</dbReference>
<proteinExistence type="predicted"/>
<evidence type="ECO:0000256" key="1">
    <source>
        <dbReference type="ARBA" id="ARBA00000085"/>
    </source>
</evidence>
<protein>
    <recommendedName>
        <fullName evidence="2">histidine kinase</fullName>
        <ecNumber evidence="2">2.7.13.3</ecNumber>
    </recommendedName>
</protein>
<dbReference type="GO" id="GO:0000155">
    <property type="term" value="F:phosphorelay sensor kinase activity"/>
    <property type="evidence" value="ECO:0007669"/>
    <property type="project" value="InterPro"/>
</dbReference>
<dbReference type="InterPro" id="IPR036641">
    <property type="entry name" value="HPT_dom_sf"/>
</dbReference>
<dbReference type="Pfam" id="PF02895">
    <property type="entry name" value="H-kinase_dim"/>
    <property type="match status" value="1"/>
</dbReference>
<evidence type="ECO:0000256" key="4">
    <source>
        <dbReference type="ARBA" id="ARBA00022679"/>
    </source>
</evidence>
<dbReference type="FunFam" id="3.30.565.10:FF:000016">
    <property type="entry name" value="Chemotaxis protein CheA, putative"/>
    <property type="match status" value="1"/>
</dbReference>
<keyword evidence="12" id="KW-1185">Reference proteome</keyword>
<dbReference type="eggNOG" id="COG0643">
    <property type="taxonomic scope" value="Bacteria"/>
</dbReference>
<evidence type="ECO:0000259" key="10">
    <source>
        <dbReference type="PROSITE" id="PS50894"/>
    </source>
</evidence>
<dbReference type="CDD" id="cd00088">
    <property type="entry name" value="HPT"/>
    <property type="match status" value="1"/>
</dbReference>
<keyword evidence="5 11" id="KW-0418">Kinase</keyword>
<dbReference type="InterPro" id="IPR051315">
    <property type="entry name" value="Bact_Chemotaxis_CheA"/>
</dbReference>
<dbReference type="EC" id="2.7.13.3" evidence="2"/>
<dbReference type="AlphaFoldDB" id="A0A0H4XBE0"/>
<evidence type="ECO:0000313" key="12">
    <source>
        <dbReference type="Proteomes" id="UP000009026"/>
    </source>
</evidence>
<dbReference type="OrthoDB" id="9803176at2"/>
<sequence length="905" mass="94752">MNPGSKALAEFVAEATEILDALARDLLVLDERRGQEADPDLVNGIFRAAHSLKGLSGLFGQERISRLAHGTEDLLDRLRLGKLLLDGAVLDALIEALDAFQALLGEAARGTETEGLSGRVDVMAARLASLGAPTEVSEDDPLDRLELEAQVRSVFTEYEEHRLRENVRRGVALWRVRAAFDLSDFDKGLAELNARLKPLGEVISTLPSAQPGGAHGIAFDLIFGGQVDSAALAAGLEGTPAELAPLVVRPAVDAVTPALVRAAQPAVTVRQGALKSPGAGSEKASPSEKGRAARSSAPAPGSTEHSGAVAQGRVASSDAASFAHSTPTGETAAVSPGAAKPGRSGRTGTGAGSALGAPESGSDARGEGNATGAPDTASTATTKRNGGRKRASRAASATHPEEQQPLLPHLSEDAAQGGASEGVAHLDPSDSGAPASPEVFVSHEPVAAPEVTPAPLVAYLQGAAKAAPKGLSVAPAPSAPGAGSAPASTGSGPAAQTADTSLRSLTQTVRVDIGRLDGLINMVGELLLIKANLQRLAESARQDGAVALSKLFGQELARETRGLERKLEALQEGLLEARMVPVGQVFDKLARLVRRITREAGKEIEFVISGGEVELDKLIVEELSDPLMHLIRNAIDHGVESPDARLAAGKSRRAVVSLRAEQKGNHVVIEVSDDGAGIDEVRVREVAITRGLITFAQAQEMSRRELLNLIFQPGFSTARSVSELSGRGVGLDVVKNNLGNLSGIIDVWSERGKGTSFHLTLPVTLAIIRALLVGVSGRTYAVPLNSVLEIISVQPRDIRTVERREVLDVRGQTLPFVRLARMFALPDRPVSRYFVVVVGLAQERLGIAVDELHGQQDIVTKPLGGRLQSIRGISGATDLGNRRTVLVLDVAALLEEGMSPERRRA</sequence>
<comment type="catalytic activity">
    <reaction evidence="1">
        <text>ATP + protein L-histidine = ADP + protein N-phospho-L-histidine.</text>
        <dbReference type="EC" id="2.7.13.3"/>
    </reaction>
</comment>
<dbReference type="Gene3D" id="1.20.120.160">
    <property type="entry name" value="HPT domain"/>
    <property type="match status" value="1"/>
</dbReference>
<feature type="domain" description="HPt" evidence="10">
    <location>
        <begin position="1"/>
        <end position="107"/>
    </location>
</feature>
<feature type="compositionally biased region" description="Low complexity" evidence="7">
    <location>
        <begin position="293"/>
        <end position="302"/>
    </location>
</feature>
<dbReference type="Pfam" id="PF01584">
    <property type="entry name" value="CheW"/>
    <property type="match status" value="1"/>
</dbReference>
<dbReference type="Gene3D" id="3.30.565.10">
    <property type="entry name" value="Histidine kinase-like ATPase, C-terminal domain"/>
    <property type="match status" value="1"/>
</dbReference>
<evidence type="ECO:0000259" key="9">
    <source>
        <dbReference type="PROSITE" id="PS50851"/>
    </source>
</evidence>
<dbReference type="SUPFAM" id="SSF55874">
    <property type="entry name" value="ATPase domain of HSP90 chaperone/DNA topoisomerase II/histidine kinase"/>
    <property type="match status" value="1"/>
</dbReference>
<dbReference type="InterPro" id="IPR004105">
    <property type="entry name" value="CheA-like_dim"/>
</dbReference>
<dbReference type="InterPro" id="IPR003594">
    <property type="entry name" value="HATPase_dom"/>
</dbReference>
<dbReference type="SMART" id="SM01231">
    <property type="entry name" value="H-kinase_dim"/>
    <property type="match status" value="1"/>
</dbReference>
<dbReference type="CDD" id="cd00731">
    <property type="entry name" value="CheA_reg"/>
    <property type="match status" value="1"/>
</dbReference>
<dbReference type="SMART" id="SM00073">
    <property type="entry name" value="HPT"/>
    <property type="match status" value="1"/>
</dbReference>
<dbReference type="SUPFAM" id="SSF50341">
    <property type="entry name" value="CheW-like"/>
    <property type="match status" value="1"/>
</dbReference>
<reference evidence="11 12" key="1">
    <citation type="journal article" date="2016" name="PLoS ONE">
        <title>Complete Genome Sequence and Comparative Genomics of a Novel Myxobacterium Myxococcus hansupus.</title>
        <authorList>
            <person name="Sharma G."/>
            <person name="Narwani T."/>
            <person name="Subramanian S."/>
        </authorList>
    </citation>
    <scope>NUCLEOTIDE SEQUENCE [LARGE SCALE GENOMIC DNA]</scope>
    <source>
        <strain evidence="12">mixupus</strain>
    </source>
</reference>
<organism evidence="11 12">
    <name type="scientific">Pseudomyxococcus hansupus</name>
    <dbReference type="NCBI Taxonomy" id="1297742"/>
    <lineage>
        <taxon>Bacteria</taxon>
        <taxon>Pseudomonadati</taxon>
        <taxon>Myxococcota</taxon>
        <taxon>Myxococcia</taxon>
        <taxon>Myxococcales</taxon>
        <taxon>Cystobacterineae</taxon>
        <taxon>Myxococcaceae</taxon>
        <taxon>Pseudomyxococcus</taxon>
    </lineage>
</organism>
<dbReference type="Pfam" id="PF01627">
    <property type="entry name" value="Hpt"/>
    <property type="match status" value="1"/>
</dbReference>
<dbReference type="Proteomes" id="UP000009026">
    <property type="component" value="Chromosome"/>
</dbReference>
<evidence type="ECO:0000256" key="6">
    <source>
        <dbReference type="PROSITE-ProRule" id="PRU00110"/>
    </source>
</evidence>
<dbReference type="RefSeq" id="WP_002639910.1">
    <property type="nucleotide sequence ID" value="NZ_CP012109.1"/>
</dbReference>
<dbReference type="PANTHER" id="PTHR43395:SF1">
    <property type="entry name" value="CHEMOTAXIS PROTEIN CHEA"/>
    <property type="match status" value="1"/>
</dbReference>
<dbReference type="PROSITE" id="PS50109">
    <property type="entry name" value="HIS_KIN"/>
    <property type="match status" value="1"/>
</dbReference>
<evidence type="ECO:0000256" key="5">
    <source>
        <dbReference type="ARBA" id="ARBA00022777"/>
    </source>
</evidence>
<dbReference type="EMBL" id="CP012109">
    <property type="protein sequence ID" value="AKQ65222.1"/>
    <property type="molecule type" value="Genomic_DNA"/>
</dbReference>
<dbReference type="PROSITE" id="PS50894">
    <property type="entry name" value="HPT"/>
    <property type="match status" value="1"/>
</dbReference>
<dbReference type="InterPro" id="IPR036890">
    <property type="entry name" value="HATPase_C_sf"/>
</dbReference>
<feature type="modified residue" description="Phosphohistidine" evidence="6">
    <location>
        <position position="50"/>
    </location>
</feature>
<dbReference type="PROSITE" id="PS50851">
    <property type="entry name" value="CHEW"/>
    <property type="match status" value="1"/>
</dbReference>
<dbReference type="InterPro" id="IPR002545">
    <property type="entry name" value="CheW-lke_dom"/>
</dbReference>
<evidence type="ECO:0000256" key="2">
    <source>
        <dbReference type="ARBA" id="ARBA00012438"/>
    </source>
</evidence>
<keyword evidence="3 6" id="KW-0597">Phosphoprotein</keyword>
<evidence type="ECO:0000256" key="3">
    <source>
        <dbReference type="ARBA" id="ARBA00022553"/>
    </source>
</evidence>
<dbReference type="SMART" id="SM00387">
    <property type="entry name" value="HATPase_c"/>
    <property type="match status" value="1"/>
</dbReference>
<dbReference type="InterPro" id="IPR037006">
    <property type="entry name" value="CheA-like_homodim_sf"/>
</dbReference>
<dbReference type="GO" id="GO:0006935">
    <property type="term" value="P:chemotaxis"/>
    <property type="evidence" value="ECO:0007669"/>
    <property type="project" value="InterPro"/>
</dbReference>
<dbReference type="PATRIC" id="fig|1297742.4.peg.2158"/>
<dbReference type="KEGG" id="mym:A176_002134"/>
<feature type="domain" description="CheW-like" evidence="9">
    <location>
        <begin position="767"/>
        <end position="899"/>
    </location>
</feature>
<feature type="region of interest" description="Disordered" evidence="7">
    <location>
        <begin position="470"/>
        <end position="501"/>
    </location>
</feature>
<feature type="compositionally biased region" description="Low complexity" evidence="7">
    <location>
        <begin position="474"/>
        <end position="495"/>
    </location>
</feature>
<dbReference type="InterPro" id="IPR008207">
    <property type="entry name" value="Sig_transdc_His_kin_Hpt_dom"/>
</dbReference>
<dbReference type="eggNOG" id="COG2198">
    <property type="taxonomic scope" value="Bacteria"/>
</dbReference>
<evidence type="ECO:0000259" key="8">
    <source>
        <dbReference type="PROSITE" id="PS50109"/>
    </source>
</evidence>
<dbReference type="InterPro" id="IPR004358">
    <property type="entry name" value="Sig_transdc_His_kin-like_C"/>
</dbReference>
<dbReference type="InterPro" id="IPR036061">
    <property type="entry name" value="CheW-like_dom_sf"/>
</dbReference>
<dbReference type="Gene3D" id="2.30.30.40">
    <property type="entry name" value="SH3 Domains"/>
    <property type="match status" value="1"/>
</dbReference>
<dbReference type="SUPFAM" id="SSF47384">
    <property type="entry name" value="Homodimeric domain of signal transducing histidine kinase"/>
    <property type="match status" value="1"/>
</dbReference>
<keyword evidence="4" id="KW-0808">Transferase</keyword>
<dbReference type="STRING" id="1297742.A176_002134"/>
<dbReference type="Gene3D" id="1.10.287.560">
    <property type="entry name" value="Histidine kinase CheA-like, homodimeric domain"/>
    <property type="match status" value="1"/>
</dbReference>
<feature type="domain" description="Histidine kinase" evidence="8">
    <location>
        <begin position="504"/>
        <end position="765"/>
    </location>
</feature>
<evidence type="ECO:0000256" key="7">
    <source>
        <dbReference type="SAM" id="MobiDB-lite"/>
    </source>
</evidence>
<dbReference type="PANTHER" id="PTHR43395">
    <property type="entry name" value="SENSOR HISTIDINE KINASE CHEA"/>
    <property type="match status" value="1"/>
</dbReference>
<accession>A0A0H4XBE0</accession>
<dbReference type="CDD" id="cd16916">
    <property type="entry name" value="HATPase_CheA-like"/>
    <property type="match status" value="1"/>
</dbReference>
<dbReference type="InterPro" id="IPR036097">
    <property type="entry name" value="HisK_dim/P_sf"/>
</dbReference>
<dbReference type="Pfam" id="PF02518">
    <property type="entry name" value="HATPase_c"/>
    <property type="match status" value="1"/>
</dbReference>
<evidence type="ECO:0000313" key="11">
    <source>
        <dbReference type="EMBL" id="AKQ65222.1"/>
    </source>
</evidence>
<feature type="region of interest" description="Disordered" evidence="7">
    <location>
        <begin position="268"/>
        <end position="437"/>
    </location>
</feature>
<gene>
    <name evidence="11" type="ORF">A176_002134</name>
</gene>
<dbReference type="GO" id="GO:0005737">
    <property type="term" value="C:cytoplasm"/>
    <property type="evidence" value="ECO:0007669"/>
    <property type="project" value="InterPro"/>
</dbReference>
<name>A0A0H4XBE0_9BACT</name>